<dbReference type="Pfam" id="PF13144">
    <property type="entry name" value="ChapFlgA"/>
    <property type="match status" value="1"/>
</dbReference>
<dbReference type="InterPro" id="IPR039246">
    <property type="entry name" value="Flagellar_FlgA"/>
</dbReference>
<name>A0ABT1W9V5_9PROT</name>
<dbReference type="Gene3D" id="3.90.1210.10">
    <property type="entry name" value="Antifreeze-like/N-acetylneuraminic acid synthase C-terminal domain"/>
    <property type="match status" value="1"/>
</dbReference>
<dbReference type="NCBIfam" id="TIGR03170">
    <property type="entry name" value="flgA_cterm"/>
    <property type="match status" value="1"/>
</dbReference>
<evidence type="ECO:0000256" key="4">
    <source>
        <dbReference type="SAM" id="SignalP"/>
    </source>
</evidence>
<evidence type="ECO:0000313" key="7">
    <source>
        <dbReference type="Proteomes" id="UP001524587"/>
    </source>
</evidence>
<dbReference type="InterPro" id="IPR013974">
    <property type="entry name" value="SAF"/>
</dbReference>
<sequence>MSMHKPSAVFALLVLLGGTSVAEAATLRAEITPHGPLVKLSDLFAGLLPGQDCDIGPAPSPGQRQIVPASQVQAIASQFGVELPDGAVMHAVSIQRPARTVQREEVSTALKAALATAGAPPDSDISLGVFASLELAADNTAAPIVSGLNYDPQSGRFSASLQFASPDDDTRTIHVTGRVEQMVESLVLKHALPAGFPVTAADVAPARVRRTALRGTPVTDIAEFAGLVTRQPMPAGMSLTQDGFLRPMLVARGRPVVLRLSSGGLALTAGGTALEAGGAGDRIHVMNSATRAILIGTVAGASDVMVDPGTAPVFSNQPALGAGQLPRLVADTTSSGLPQLSNSAQEAR</sequence>
<keyword evidence="2 4" id="KW-0732">Signal</keyword>
<proteinExistence type="predicted"/>
<accession>A0ABT1W9V5</accession>
<keyword evidence="6" id="KW-0282">Flagellum</keyword>
<organism evidence="6 7">
    <name type="scientific">Endosaccharibacter trunci</name>
    <dbReference type="NCBI Taxonomy" id="2812733"/>
    <lineage>
        <taxon>Bacteria</taxon>
        <taxon>Pseudomonadati</taxon>
        <taxon>Pseudomonadota</taxon>
        <taxon>Alphaproteobacteria</taxon>
        <taxon>Acetobacterales</taxon>
        <taxon>Acetobacteraceae</taxon>
        <taxon>Endosaccharibacter</taxon>
    </lineage>
</organism>
<protein>
    <submittedName>
        <fullName evidence="6">Flagellar basal body P-ring formation chaperone FlgA</fullName>
    </submittedName>
</protein>
<evidence type="ECO:0000313" key="6">
    <source>
        <dbReference type="EMBL" id="MCQ8279672.1"/>
    </source>
</evidence>
<dbReference type="InterPro" id="IPR017585">
    <property type="entry name" value="SAF_FlgA"/>
</dbReference>
<comment type="caution">
    <text evidence="6">The sequence shown here is derived from an EMBL/GenBank/DDBJ whole genome shotgun (WGS) entry which is preliminary data.</text>
</comment>
<dbReference type="RefSeq" id="WP_422865156.1">
    <property type="nucleotide sequence ID" value="NZ_JAMSKV010000014.1"/>
</dbReference>
<feature type="signal peptide" evidence="4">
    <location>
        <begin position="1"/>
        <end position="24"/>
    </location>
</feature>
<feature type="domain" description="SAF" evidence="5">
    <location>
        <begin position="183"/>
        <end position="245"/>
    </location>
</feature>
<reference evidence="6 7" key="1">
    <citation type="submission" date="2022-06" db="EMBL/GenBank/DDBJ databases">
        <title>Endosaccharibacter gen. nov., sp. nov., endophytic bacteria isolated from sugarcane.</title>
        <authorList>
            <person name="Pitiwittayakul N."/>
            <person name="Yukphan P."/>
            <person name="Charoenyingcharoen P."/>
            <person name="Tanasupawat S."/>
        </authorList>
    </citation>
    <scope>NUCLEOTIDE SEQUENCE [LARGE SCALE GENOMIC DNA]</scope>
    <source>
        <strain evidence="6 7">KSS8</strain>
    </source>
</reference>
<feature type="chain" id="PRO_5045995863" evidence="4">
    <location>
        <begin position="25"/>
        <end position="348"/>
    </location>
</feature>
<dbReference type="Gene3D" id="2.30.30.760">
    <property type="match status" value="1"/>
</dbReference>
<evidence type="ECO:0000256" key="1">
    <source>
        <dbReference type="ARBA" id="ARBA00004418"/>
    </source>
</evidence>
<dbReference type="PANTHER" id="PTHR36307">
    <property type="entry name" value="FLAGELLA BASAL BODY P-RING FORMATION PROTEIN FLGA"/>
    <property type="match status" value="1"/>
</dbReference>
<dbReference type="PANTHER" id="PTHR36307:SF1">
    <property type="entry name" value="FLAGELLA BASAL BODY P-RING FORMATION PROTEIN FLGA"/>
    <property type="match status" value="1"/>
</dbReference>
<keyword evidence="7" id="KW-1185">Reference proteome</keyword>
<keyword evidence="3" id="KW-0574">Periplasm</keyword>
<keyword evidence="6" id="KW-0969">Cilium</keyword>
<evidence type="ECO:0000259" key="5">
    <source>
        <dbReference type="SMART" id="SM00858"/>
    </source>
</evidence>
<gene>
    <name evidence="6" type="primary">flgA</name>
    <name evidence="6" type="ORF">NFI95_14600</name>
</gene>
<dbReference type="EMBL" id="JAMSKV010000014">
    <property type="protein sequence ID" value="MCQ8279672.1"/>
    <property type="molecule type" value="Genomic_DNA"/>
</dbReference>
<evidence type="ECO:0000256" key="2">
    <source>
        <dbReference type="ARBA" id="ARBA00022729"/>
    </source>
</evidence>
<dbReference type="Proteomes" id="UP001524587">
    <property type="component" value="Unassembled WGS sequence"/>
</dbReference>
<keyword evidence="6" id="KW-0966">Cell projection</keyword>
<comment type="subcellular location">
    <subcellularLocation>
        <location evidence="1">Periplasm</location>
    </subcellularLocation>
</comment>
<dbReference type="CDD" id="cd11614">
    <property type="entry name" value="SAF_CpaB_FlgA_like"/>
    <property type="match status" value="1"/>
</dbReference>
<evidence type="ECO:0000256" key="3">
    <source>
        <dbReference type="ARBA" id="ARBA00022764"/>
    </source>
</evidence>
<dbReference type="SMART" id="SM00858">
    <property type="entry name" value="SAF"/>
    <property type="match status" value="1"/>
</dbReference>